<dbReference type="AlphaFoldDB" id="A0A327NJD5"/>
<sequence>MRIYQLDAFTDRLFAGNPAAVVPLADWLPDEQMQQIASENNLAETAFYVKTEMEATYHIRWFTPTIEVDLCGHATLAASYVVFFLENKQDGEETAIPNEEIFFNSRSGLLKVCRGENDWLTLDFPADNVQKSNLQPPALLASVSEKPLAIFKGKTDFMLVYETQAQIEALDPDFREMSTVPARGIIVTAPGNKTSDQEPVDFVSRFFGPQTGIDEDPVTGSAHTTLVPYWAEKLGKTELTARQLSKRGGFLKCKLNDDGINPARVDISGQVQLYLIGDVKL</sequence>
<evidence type="ECO:0000256" key="3">
    <source>
        <dbReference type="PIRSR" id="PIRSR016184-1"/>
    </source>
</evidence>
<dbReference type="InterPro" id="IPR003719">
    <property type="entry name" value="Phenazine_PhzF-like"/>
</dbReference>
<proteinExistence type="inferred from homology"/>
<comment type="similarity">
    <text evidence="1">Belongs to the PhzF family.</text>
</comment>
<dbReference type="Proteomes" id="UP000249016">
    <property type="component" value="Unassembled WGS sequence"/>
</dbReference>
<gene>
    <name evidence="4" type="ORF">HMF3257_06885</name>
</gene>
<accession>A0A327NJD5</accession>
<name>A0A327NJD5_9BACT</name>
<organism evidence="4 5">
    <name type="scientific">Spirosoma telluris</name>
    <dbReference type="NCBI Taxonomy" id="2183553"/>
    <lineage>
        <taxon>Bacteria</taxon>
        <taxon>Pseudomonadati</taxon>
        <taxon>Bacteroidota</taxon>
        <taxon>Cytophagia</taxon>
        <taxon>Cytophagales</taxon>
        <taxon>Cytophagaceae</taxon>
        <taxon>Spirosoma</taxon>
    </lineage>
</organism>
<dbReference type="RefSeq" id="WP_111341007.1">
    <property type="nucleotide sequence ID" value="NZ_QLII01000001.1"/>
</dbReference>
<dbReference type="GO" id="GO:0005737">
    <property type="term" value="C:cytoplasm"/>
    <property type="evidence" value="ECO:0007669"/>
    <property type="project" value="TreeGrafter"/>
</dbReference>
<dbReference type="SUPFAM" id="SSF54506">
    <property type="entry name" value="Diaminopimelate epimerase-like"/>
    <property type="match status" value="1"/>
</dbReference>
<reference evidence="4 5" key="1">
    <citation type="submission" date="2018-06" db="EMBL/GenBank/DDBJ databases">
        <title>Spirosoma sp. HMF3257 Genome sequencing and assembly.</title>
        <authorList>
            <person name="Kang H."/>
            <person name="Cha I."/>
            <person name="Kim H."/>
            <person name="Kang J."/>
            <person name="Joh K."/>
        </authorList>
    </citation>
    <scope>NUCLEOTIDE SEQUENCE [LARGE SCALE GENOMIC DNA]</scope>
    <source>
        <strain evidence="4 5">HMF3257</strain>
    </source>
</reference>
<evidence type="ECO:0000256" key="1">
    <source>
        <dbReference type="ARBA" id="ARBA00008270"/>
    </source>
</evidence>
<dbReference type="PANTHER" id="PTHR13774">
    <property type="entry name" value="PHENAZINE BIOSYNTHESIS PROTEIN"/>
    <property type="match status" value="1"/>
</dbReference>
<evidence type="ECO:0000313" key="4">
    <source>
        <dbReference type="EMBL" id="RAI74136.1"/>
    </source>
</evidence>
<keyword evidence="5" id="KW-1185">Reference proteome</keyword>
<dbReference type="PANTHER" id="PTHR13774:SF17">
    <property type="entry name" value="PHENAZINE BIOSYNTHESIS-LIKE DOMAIN-CONTAINING PROTEIN"/>
    <property type="match status" value="1"/>
</dbReference>
<dbReference type="Pfam" id="PF02567">
    <property type="entry name" value="PhzC-PhzF"/>
    <property type="match status" value="1"/>
</dbReference>
<keyword evidence="2 4" id="KW-0413">Isomerase</keyword>
<comment type="caution">
    <text evidence="4">The sequence shown here is derived from an EMBL/GenBank/DDBJ whole genome shotgun (WGS) entry which is preliminary data.</text>
</comment>
<protein>
    <submittedName>
        <fullName evidence="4">Isomerase</fullName>
    </submittedName>
</protein>
<dbReference type="Gene3D" id="3.10.310.10">
    <property type="entry name" value="Diaminopimelate Epimerase, Chain A, domain 1"/>
    <property type="match status" value="2"/>
</dbReference>
<dbReference type="GO" id="GO:0016853">
    <property type="term" value="F:isomerase activity"/>
    <property type="evidence" value="ECO:0007669"/>
    <property type="project" value="UniProtKB-KW"/>
</dbReference>
<dbReference type="NCBIfam" id="TIGR00654">
    <property type="entry name" value="PhzF_family"/>
    <property type="match status" value="1"/>
</dbReference>
<evidence type="ECO:0000256" key="2">
    <source>
        <dbReference type="ARBA" id="ARBA00023235"/>
    </source>
</evidence>
<dbReference type="PIRSF" id="PIRSF016184">
    <property type="entry name" value="PhzC_PhzF"/>
    <property type="match status" value="1"/>
</dbReference>
<evidence type="ECO:0000313" key="5">
    <source>
        <dbReference type="Proteomes" id="UP000249016"/>
    </source>
</evidence>
<feature type="active site" evidence="3">
    <location>
        <position position="44"/>
    </location>
</feature>
<dbReference type="EMBL" id="QLII01000001">
    <property type="protein sequence ID" value="RAI74136.1"/>
    <property type="molecule type" value="Genomic_DNA"/>
</dbReference>
<dbReference type="OrthoDB" id="9788221at2"/>